<dbReference type="SUPFAM" id="SSF53474">
    <property type="entry name" value="alpha/beta-Hydrolases"/>
    <property type="match status" value="1"/>
</dbReference>
<dbReference type="Proteomes" id="UP000183365">
    <property type="component" value="Unassembled WGS sequence"/>
</dbReference>
<organism evidence="2 3">
    <name type="scientific">Hanseniaspora guilliermondii</name>
    <dbReference type="NCBI Taxonomy" id="56406"/>
    <lineage>
        <taxon>Eukaryota</taxon>
        <taxon>Fungi</taxon>
        <taxon>Dikarya</taxon>
        <taxon>Ascomycota</taxon>
        <taxon>Saccharomycotina</taxon>
        <taxon>Saccharomycetes</taxon>
        <taxon>Saccharomycodales</taxon>
        <taxon>Saccharomycodaceae</taxon>
        <taxon>Hanseniaspora</taxon>
    </lineage>
</organism>
<dbReference type="Pfam" id="PF12146">
    <property type="entry name" value="Hydrolase_4"/>
    <property type="match status" value="1"/>
</dbReference>
<sequence>MKFFPKVTPQDAILYKPNENPYPSQEAVENSPAIYWHRFDKNLCLRYQVWNSNTIKNSYKDLEQSSFQSDNNKFKRIIISHGFGEHIMIYARFLNDLLKKFKNIEVCIFEYEGSGLGLPIETLKREYGEKVTNYDEDFIYAGTLSEEALYKAAGNKGNTNREKQLSQLAHFVKLFKSGNAVGQIQESHENLETILFGHSLGSQLATEYAFKYVPFDLASKDKTVKENYLVDNLILCAPLYILSSPTRPPSPLIYISKMLSILIPNVKVDSELSVQEITDDKSMQNFFLNDYPYLVPCIGSILMFYQMISTGENMNSGEFFRKNKRAPKELLPKKINWVHGDADGVNDINGSKNVVRIVKETFGDSINGQFKAIKNGKHSLFACTDNIYNDFLSYIST</sequence>
<dbReference type="Gene3D" id="3.40.50.1820">
    <property type="entry name" value="alpha/beta hydrolase"/>
    <property type="match status" value="1"/>
</dbReference>
<reference evidence="3" key="1">
    <citation type="submission" date="2016-11" db="EMBL/GenBank/DDBJ databases">
        <authorList>
            <person name="Guldener U."/>
        </authorList>
    </citation>
    <scope>NUCLEOTIDE SEQUENCE [LARGE SCALE GENOMIC DNA]</scope>
</reference>
<dbReference type="InterPro" id="IPR022742">
    <property type="entry name" value="Hydrolase_4"/>
</dbReference>
<dbReference type="PANTHER" id="PTHR11614">
    <property type="entry name" value="PHOSPHOLIPASE-RELATED"/>
    <property type="match status" value="1"/>
</dbReference>
<dbReference type="AlphaFoldDB" id="A0A1L0AUX1"/>
<dbReference type="VEuPathDB" id="FungiDB:HGUI_00096"/>
<dbReference type="EMBL" id="FQNF01000001">
    <property type="protein sequence ID" value="SGZ37896.1"/>
    <property type="molecule type" value="Genomic_DNA"/>
</dbReference>
<protein>
    <recommendedName>
        <fullName evidence="1">Serine aminopeptidase S33 domain-containing protein</fullName>
    </recommendedName>
</protein>
<proteinExistence type="predicted"/>
<dbReference type="InterPro" id="IPR051044">
    <property type="entry name" value="MAG_DAG_Lipase"/>
</dbReference>
<feature type="domain" description="Serine aminopeptidase S33" evidence="1">
    <location>
        <begin position="180"/>
        <end position="381"/>
    </location>
</feature>
<keyword evidence="3" id="KW-1185">Reference proteome</keyword>
<evidence type="ECO:0000313" key="2">
    <source>
        <dbReference type="EMBL" id="SGZ37896.1"/>
    </source>
</evidence>
<evidence type="ECO:0000259" key="1">
    <source>
        <dbReference type="Pfam" id="PF12146"/>
    </source>
</evidence>
<name>A0A1L0AUX1_9ASCO</name>
<dbReference type="OrthoDB" id="10249433at2759"/>
<evidence type="ECO:0000313" key="3">
    <source>
        <dbReference type="Proteomes" id="UP000183365"/>
    </source>
</evidence>
<dbReference type="InterPro" id="IPR029058">
    <property type="entry name" value="AB_hydrolase_fold"/>
</dbReference>
<gene>
    <name evidence="2" type="ORF">HGUI_00096</name>
</gene>
<accession>A0A1L0AUX1</accession>